<dbReference type="InterPro" id="IPR021373">
    <property type="entry name" value="DUF2993"/>
</dbReference>
<dbReference type="EMBL" id="JAJOMB010000017">
    <property type="protein sequence ID" value="MCD5314511.1"/>
    <property type="molecule type" value="Genomic_DNA"/>
</dbReference>
<accession>A0A9X1NJV3</accession>
<proteinExistence type="predicted"/>
<dbReference type="RefSeq" id="WP_231447095.1">
    <property type="nucleotide sequence ID" value="NZ_JAJOMB010000017.1"/>
</dbReference>
<keyword evidence="3" id="KW-1185">Reference proteome</keyword>
<reference evidence="2" key="1">
    <citation type="submission" date="2021-11" db="EMBL/GenBank/DDBJ databases">
        <title>Streptomyces corallinus and Kineosporia corallina sp. nov., two new coral-derived marine actinobacteria.</title>
        <authorList>
            <person name="Buangrab K."/>
            <person name="Sutthacheep M."/>
            <person name="Yeemin T."/>
            <person name="Harunari E."/>
            <person name="Igarashi Y."/>
            <person name="Sripreechasak P."/>
            <person name="Kanchanasin P."/>
            <person name="Tanasupawat S."/>
            <person name="Phongsopitanun W."/>
        </authorList>
    </citation>
    <scope>NUCLEOTIDE SEQUENCE</scope>
    <source>
        <strain evidence="2">JCM 31032</strain>
    </source>
</reference>
<evidence type="ECO:0000313" key="2">
    <source>
        <dbReference type="EMBL" id="MCD5314511.1"/>
    </source>
</evidence>
<name>A0A9X1NJV3_9ACTN</name>
<dbReference type="Proteomes" id="UP001138997">
    <property type="component" value="Unassembled WGS sequence"/>
</dbReference>
<organism evidence="2 3">
    <name type="scientific">Kineosporia babensis</name>
    <dbReference type="NCBI Taxonomy" id="499548"/>
    <lineage>
        <taxon>Bacteria</taxon>
        <taxon>Bacillati</taxon>
        <taxon>Actinomycetota</taxon>
        <taxon>Actinomycetes</taxon>
        <taxon>Kineosporiales</taxon>
        <taxon>Kineosporiaceae</taxon>
        <taxon>Kineosporia</taxon>
    </lineage>
</organism>
<gene>
    <name evidence="2" type="ORF">LR394_26740</name>
</gene>
<evidence type="ECO:0000313" key="3">
    <source>
        <dbReference type="Proteomes" id="UP001138997"/>
    </source>
</evidence>
<dbReference type="AlphaFoldDB" id="A0A9X1NJV3"/>
<dbReference type="Pfam" id="PF11209">
    <property type="entry name" value="LmeA"/>
    <property type="match status" value="1"/>
</dbReference>
<comment type="caution">
    <text evidence="2">The sequence shown here is derived from an EMBL/GenBank/DDBJ whole genome shotgun (WGS) entry which is preliminary data.</text>
</comment>
<protein>
    <submittedName>
        <fullName evidence="2">DUF2993 domain-containing protein</fullName>
    </submittedName>
</protein>
<feature type="region of interest" description="Disordered" evidence="1">
    <location>
        <begin position="1"/>
        <end position="21"/>
    </location>
</feature>
<sequence>MQSRRGTERSNVQATRRSRRRKTLTRTALGVVLLVALTVAANVGLTRYVKNSVVEALRCVSGDDTITPTVTLGERPLLVDLAGQEVSQIRISDLSASSMQTVAGSDGPELNGAALSITLRGLGVGLGERPTVKSAEASVSLPWDSLDSALAAEAPSDDLVGATLSEEDGLLALTLPDGVAGQSVKVLVRLEPEGTQLSATPESIVIGGRKVGVGLISLLGGGLLRDENGQSQLQPRTIDPHLPEGTSLEEIRVQSEGLNLKLAIDPERMPDHSAAGRDCLA</sequence>
<evidence type="ECO:0000256" key="1">
    <source>
        <dbReference type="SAM" id="MobiDB-lite"/>
    </source>
</evidence>